<dbReference type="Gene3D" id="1.10.1040.10">
    <property type="entry name" value="N-(1-d-carboxylethyl)-l-norvaline Dehydrogenase, domain 2"/>
    <property type="match status" value="1"/>
</dbReference>
<reference evidence="5 6" key="1">
    <citation type="submission" date="2024-10" db="EMBL/GenBank/DDBJ databases">
        <title>The Natural Products Discovery Center: Release of the First 8490 Sequenced Strains for Exploring Actinobacteria Biosynthetic Diversity.</title>
        <authorList>
            <person name="Kalkreuter E."/>
            <person name="Kautsar S.A."/>
            <person name="Yang D."/>
            <person name="Bader C.D."/>
            <person name="Teijaro C.N."/>
            <person name="Fluegel L."/>
            <person name="Davis C.M."/>
            <person name="Simpson J.R."/>
            <person name="Lauterbach L."/>
            <person name="Steele A.D."/>
            <person name="Gui C."/>
            <person name="Meng S."/>
            <person name="Li G."/>
            <person name="Viehrig K."/>
            <person name="Ye F."/>
            <person name="Su P."/>
            <person name="Kiefer A.F."/>
            <person name="Nichols A."/>
            <person name="Cepeda A.J."/>
            <person name="Yan W."/>
            <person name="Fan B."/>
            <person name="Jiang Y."/>
            <person name="Adhikari A."/>
            <person name="Zheng C.-J."/>
            <person name="Schuster L."/>
            <person name="Cowan T.M."/>
            <person name="Smanski M.J."/>
            <person name="Chevrette M.G."/>
            <person name="De Carvalho L.P.S."/>
            <person name="Shen B."/>
        </authorList>
    </citation>
    <scope>NUCLEOTIDE SEQUENCE [LARGE SCALE GENOMIC DNA]</scope>
    <source>
        <strain evidence="5 6">NPDC004119</strain>
    </source>
</reference>
<dbReference type="PANTHER" id="PTHR43580">
    <property type="entry name" value="OXIDOREDUCTASE GLYR1-RELATED"/>
    <property type="match status" value="1"/>
</dbReference>
<organism evidence="5 6">
    <name type="scientific">Nocardia aobensis</name>
    <dbReference type="NCBI Taxonomy" id="257277"/>
    <lineage>
        <taxon>Bacteria</taxon>
        <taxon>Bacillati</taxon>
        <taxon>Actinomycetota</taxon>
        <taxon>Actinomycetes</taxon>
        <taxon>Mycobacteriales</taxon>
        <taxon>Nocardiaceae</taxon>
        <taxon>Nocardia</taxon>
    </lineage>
</organism>
<dbReference type="InterPro" id="IPR015815">
    <property type="entry name" value="HIBADH-related"/>
</dbReference>
<evidence type="ECO:0000259" key="4">
    <source>
        <dbReference type="Pfam" id="PF21761"/>
    </source>
</evidence>
<dbReference type="GO" id="GO:0016491">
    <property type="term" value="F:oxidoreductase activity"/>
    <property type="evidence" value="ECO:0007669"/>
    <property type="project" value="UniProtKB-KW"/>
</dbReference>
<dbReference type="InterPro" id="IPR051265">
    <property type="entry name" value="HIBADH-related_NP60_sf"/>
</dbReference>
<dbReference type="PIRSF" id="PIRSF000103">
    <property type="entry name" value="HIBADH"/>
    <property type="match status" value="1"/>
</dbReference>
<evidence type="ECO:0000256" key="2">
    <source>
        <dbReference type="ARBA" id="ARBA00023002"/>
    </source>
</evidence>
<comment type="similarity">
    <text evidence="1">Belongs to the HIBADH-related family.</text>
</comment>
<dbReference type="InterPro" id="IPR006115">
    <property type="entry name" value="6PGDH_NADP-bd"/>
</dbReference>
<dbReference type="Proteomes" id="UP001601442">
    <property type="component" value="Unassembled WGS sequence"/>
</dbReference>
<dbReference type="EMBL" id="JBIAMT010000001">
    <property type="protein sequence ID" value="MFF0495365.1"/>
    <property type="molecule type" value="Genomic_DNA"/>
</dbReference>
<dbReference type="SUPFAM" id="SSF48179">
    <property type="entry name" value="6-phosphogluconate dehydrogenase C-terminal domain-like"/>
    <property type="match status" value="1"/>
</dbReference>
<proteinExistence type="inferred from homology"/>
<accession>A0ABW6NW98</accession>
<name>A0ABW6NW98_9NOCA</name>
<evidence type="ECO:0000313" key="6">
    <source>
        <dbReference type="Proteomes" id="UP001601442"/>
    </source>
</evidence>
<dbReference type="InterPro" id="IPR008927">
    <property type="entry name" value="6-PGluconate_DH-like_C_sf"/>
</dbReference>
<dbReference type="RefSeq" id="WP_387391309.1">
    <property type="nucleotide sequence ID" value="NZ_JBIAMT010000001.1"/>
</dbReference>
<dbReference type="InterPro" id="IPR013328">
    <property type="entry name" value="6PGD_dom2"/>
</dbReference>
<evidence type="ECO:0000256" key="1">
    <source>
        <dbReference type="ARBA" id="ARBA00009080"/>
    </source>
</evidence>
<gene>
    <name evidence="5" type="ORF">ACFYU5_03075</name>
</gene>
<protein>
    <submittedName>
        <fullName evidence="5">NAD(P)-dependent oxidoreductase</fullName>
        <ecNumber evidence="5">1.1.-.-</ecNumber>
    </submittedName>
</protein>
<dbReference type="Gene3D" id="3.40.50.720">
    <property type="entry name" value="NAD(P)-binding Rossmann-like Domain"/>
    <property type="match status" value="1"/>
</dbReference>
<dbReference type="SUPFAM" id="SSF51735">
    <property type="entry name" value="NAD(P)-binding Rossmann-fold domains"/>
    <property type="match status" value="1"/>
</dbReference>
<dbReference type="InterPro" id="IPR048666">
    <property type="entry name" value="RedAm-like_C"/>
</dbReference>
<keyword evidence="6" id="KW-1185">Reference proteome</keyword>
<dbReference type="EC" id="1.1.-.-" evidence="5"/>
<dbReference type="PANTHER" id="PTHR43580:SF2">
    <property type="entry name" value="CYTOKINE-LIKE NUCLEAR FACTOR N-PAC"/>
    <property type="match status" value="1"/>
</dbReference>
<sequence>MNMAESHDVVVLGCGLMGSALARAFAAGGYSTAAWNRTHERAEALTAHGVRAIADVREAVASAPLIVTCVADYDATLEAFGDIADLAGKTVVNLGSGAPDEVVAFEAAIAERGGESVDGSIICYPQSIGTAEGAILYSGSPEVWARHEKTLMALGGSSAHVSDLVTASSVLNIALVGAFFVASLSAFVEATSYVLKEGVDPALLAAMTPITLDFLGRTAADAVTEIATGQYETDQATIDTYLAGLEPALACIETAGLRTRVIDAAVENLRAASAAGFGSQGFAAHAKILARRTPAFDGSRA</sequence>
<keyword evidence="2 5" id="KW-0560">Oxidoreductase</keyword>
<evidence type="ECO:0000259" key="3">
    <source>
        <dbReference type="Pfam" id="PF03446"/>
    </source>
</evidence>
<feature type="domain" description="NADPH-dependent reductive aminase-like C-terminal" evidence="4">
    <location>
        <begin position="169"/>
        <end position="289"/>
    </location>
</feature>
<comment type="caution">
    <text evidence="5">The sequence shown here is derived from an EMBL/GenBank/DDBJ whole genome shotgun (WGS) entry which is preliminary data.</text>
</comment>
<feature type="domain" description="6-phosphogluconate dehydrogenase NADP-binding" evidence="3">
    <location>
        <begin position="9"/>
        <end position="157"/>
    </location>
</feature>
<dbReference type="InterPro" id="IPR036291">
    <property type="entry name" value="NAD(P)-bd_dom_sf"/>
</dbReference>
<evidence type="ECO:0000313" key="5">
    <source>
        <dbReference type="EMBL" id="MFF0495365.1"/>
    </source>
</evidence>
<dbReference type="Pfam" id="PF03446">
    <property type="entry name" value="NAD_binding_2"/>
    <property type="match status" value="1"/>
</dbReference>
<dbReference type="Pfam" id="PF21761">
    <property type="entry name" value="RedAm-like_C"/>
    <property type="match status" value="1"/>
</dbReference>